<evidence type="ECO:0000313" key="2">
    <source>
        <dbReference type="EMBL" id="KAK8948320.1"/>
    </source>
</evidence>
<proteinExistence type="predicted"/>
<keyword evidence="3" id="KW-1185">Reference proteome</keyword>
<feature type="compositionally biased region" description="Polar residues" evidence="1">
    <location>
        <begin position="1"/>
        <end position="37"/>
    </location>
</feature>
<feature type="compositionally biased region" description="Low complexity" evidence="1">
    <location>
        <begin position="63"/>
        <end position="74"/>
    </location>
</feature>
<feature type="region of interest" description="Disordered" evidence="1">
    <location>
        <begin position="1"/>
        <end position="116"/>
    </location>
</feature>
<evidence type="ECO:0000256" key="1">
    <source>
        <dbReference type="SAM" id="MobiDB-lite"/>
    </source>
</evidence>
<dbReference type="Proteomes" id="UP001412067">
    <property type="component" value="Unassembled WGS sequence"/>
</dbReference>
<protein>
    <submittedName>
        <fullName evidence="2">Uncharacterized protein</fullName>
    </submittedName>
</protein>
<evidence type="ECO:0000313" key="3">
    <source>
        <dbReference type="Proteomes" id="UP001412067"/>
    </source>
</evidence>
<gene>
    <name evidence="2" type="ORF">KSP40_PGU005714</name>
</gene>
<reference evidence="2 3" key="1">
    <citation type="journal article" date="2022" name="Nat. Plants">
        <title>Genomes of leafy and leafless Platanthera orchids illuminate the evolution of mycoheterotrophy.</title>
        <authorList>
            <person name="Li M.H."/>
            <person name="Liu K.W."/>
            <person name="Li Z."/>
            <person name="Lu H.C."/>
            <person name="Ye Q.L."/>
            <person name="Zhang D."/>
            <person name="Wang J.Y."/>
            <person name="Li Y.F."/>
            <person name="Zhong Z.M."/>
            <person name="Liu X."/>
            <person name="Yu X."/>
            <person name="Liu D.K."/>
            <person name="Tu X.D."/>
            <person name="Liu B."/>
            <person name="Hao Y."/>
            <person name="Liao X.Y."/>
            <person name="Jiang Y.T."/>
            <person name="Sun W.H."/>
            <person name="Chen J."/>
            <person name="Chen Y.Q."/>
            <person name="Ai Y."/>
            <person name="Zhai J.W."/>
            <person name="Wu S.S."/>
            <person name="Zhou Z."/>
            <person name="Hsiao Y.Y."/>
            <person name="Wu W.L."/>
            <person name="Chen Y.Y."/>
            <person name="Lin Y.F."/>
            <person name="Hsu J.L."/>
            <person name="Li C.Y."/>
            <person name="Wang Z.W."/>
            <person name="Zhao X."/>
            <person name="Zhong W.Y."/>
            <person name="Ma X.K."/>
            <person name="Ma L."/>
            <person name="Huang J."/>
            <person name="Chen G.Z."/>
            <person name="Huang M.Z."/>
            <person name="Huang L."/>
            <person name="Peng D.H."/>
            <person name="Luo Y.B."/>
            <person name="Zou S.Q."/>
            <person name="Chen S.P."/>
            <person name="Lan S."/>
            <person name="Tsai W.C."/>
            <person name="Van de Peer Y."/>
            <person name="Liu Z.J."/>
        </authorList>
    </citation>
    <scope>NUCLEOTIDE SEQUENCE [LARGE SCALE GENOMIC DNA]</scope>
    <source>
        <strain evidence="2">Lor288</strain>
    </source>
</reference>
<organism evidence="2 3">
    <name type="scientific">Platanthera guangdongensis</name>
    <dbReference type="NCBI Taxonomy" id="2320717"/>
    <lineage>
        <taxon>Eukaryota</taxon>
        <taxon>Viridiplantae</taxon>
        <taxon>Streptophyta</taxon>
        <taxon>Embryophyta</taxon>
        <taxon>Tracheophyta</taxon>
        <taxon>Spermatophyta</taxon>
        <taxon>Magnoliopsida</taxon>
        <taxon>Liliopsida</taxon>
        <taxon>Asparagales</taxon>
        <taxon>Orchidaceae</taxon>
        <taxon>Orchidoideae</taxon>
        <taxon>Orchideae</taxon>
        <taxon>Orchidinae</taxon>
        <taxon>Platanthera</taxon>
    </lineage>
</organism>
<feature type="compositionally biased region" description="Polar residues" evidence="1">
    <location>
        <begin position="88"/>
        <end position="112"/>
    </location>
</feature>
<comment type="caution">
    <text evidence="2">The sequence shown here is derived from an EMBL/GenBank/DDBJ whole genome shotgun (WGS) entry which is preliminary data.</text>
</comment>
<sequence>MFSTMARSSCPARTSPTGLITSPCKQTVTSSSITPANPSGILTPPSSPPSLAPTATQRLNRMVSLSSVETSTTSCRPALRRPRRESLPSCSTPPAISASTANVAGPATTQRKSPARLPPFQVKYCRHPSTYCTPVGG</sequence>
<accession>A0ABR2LSE7</accession>
<name>A0ABR2LSE7_9ASPA</name>
<dbReference type="EMBL" id="JBBWWR010000016">
    <property type="protein sequence ID" value="KAK8948320.1"/>
    <property type="molecule type" value="Genomic_DNA"/>
</dbReference>